<dbReference type="PROSITE" id="PS01124">
    <property type="entry name" value="HTH_ARAC_FAMILY_2"/>
    <property type="match status" value="1"/>
</dbReference>
<accession>A0ABV1HI13</accession>
<comment type="function">
    <text evidence="9">May play the central regulatory role in sporulation. It may be an element of the effector pathway responsible for the activation of sporulation genes in response to nutritional stress. Spo0A may act in concert with spo0H (a sigma factor) to control the expression of some genes that are critical to the sporulation process.</text>
</comment>
<dbReference type="PANTHER" id="PTHR42713">
    <property type="entry name" value="HISTIDINE KINASE-RELATED"/>
    <property type="match status" value="1"/>
</dbReference>
<name>A0ABV1HI13_9FIRM</name>
<keyword evidence="8" id="KW-0804">Transcription</keyword>
<dbReference type="PROSITE" id="PS50110">
    <property type="entry name" value="RESPONSE_REGULATORY"/>
    <property type="match status" value="1"/>
</dbReference>
<dbReference type="InterPro" id="IPR001789">
    <property type="entry name" value="Sig_transdc_resp-reg_receiver"/>
</dbReference>
<dbReference type="InterPro" id="IPR051552">
    <property type="entry name" value="HptR"/>
</dbReference>
<keyword evidence="6" id="KW-0805">Transcription regulation</keyword>
<dbReference type="Pfam" id="PF00072">
    <property type="entry name" value="Response_reg"/>
    <property type="match status" value="1"/>
</dbReference>
<reference evidence="13 14" key="1">
    <citation type="submission" date="2024-03" db="EMBL/GenBank/DDBJ databases">
        <title>Human intestinal bacterial collection.</title>
        <authorList>
            <person name="Pauvert C."/>
            <person name="Hitch T.C.A."/>
            <person name="Clavel T."/>
        </authorList>
    </citation>
    <scope>NUCLEOTIDE SEQUENCE [LARGE SCALE GENOMIC DNA]</scope>
    <source>
        <strain evidence="13 14">CLA-AP-H27</strain>
    </source>
</reference>
<evidence type="ECO:0000256" key="6">
    <source>
        <dbReference type="ARBA" id="ARBA00023015"/>
    </source>
</evidence>
<keyword evidence="14" id="KW-1185">Reference proteome</keyword>
<protein>
    <recommendedName>
        <fullName evidence="2">Stage 0 sporulation protein A homolog</fullName>
    </recommendedName>
</protein>
<dbReference type="SUPFAM" id="SSF46689">
    <property type="entry name" value="Homeodomain-like"/>
    <property type="match status" value="2"/>
</dbReference>
<evidence type="ECO:0000256" key="9">
    <source>
        <dbReference type="ARBA" id="ARBA00024867"/>
    </source>
</evidence>
<comment type="subcellular location">
    <subcellularLocation>
        <location evidence="1">Cytoplasm</location>
    </subcellularLocation>
</comment>
<evidence type="ECO:0000313" key="14">
    <source>
        <dbReference type="Proteomes" id="UP001437460"/>
    </source>
</evidence>
<dbReference type="InterPro" id="IPR009057">
    <property type="entry name" value="Homeodomain-like_sf"/>
</dbReference>
<keyword evidence="4 10" id="KW-0597">Phosphoprotein</keyword>
<dbReference type="Gene3D" id="3.40.50.2300">
    <property type="match status" value="1"/>
</dbReference>
<proteinExistence type="predicted"/>
<dbReference type="Proteomes" id="UP001437460">
    <property type="component" value="Unassembled WGS sequence"/>
</dbReference>
<keyword evidence="3" id="KW-0963">Cytoplasm</keyword>
<evidence type="ECO:0000256" key="10">
    <source>
        <dbReference type="PROSITE-ProRule" id="PRU00169"/>
    </source>
</evidence>
<feature type="domain" description="HTH araC/xylS-type" evidence="11">
    <location>
        <begin position="434"/>
        <end position="533"/>
    </location>
</feature>
<evidence type="ECO:0000313" key="13">
    <source>
        <dbReference type="EMBL" id="MEQ2561955.1"/>
    </source>
</evidence>
<dbReference type="PRINTS" id="PR00032">
    <property type="entry name" value="HTHARAC"/>
</dbReference>
<comment type="caution">
    <text evidence="13">The sequence shown here is derived from an EMBL/GenBank/DDBJ whole genome shotgun (WGS) entry which is preliminary data.</text>
</comment>
<dbReference type="InterPro" id="IPR020449">
    <property type="entry name" value="Tscrpt_reg_AraC-type_HTH"/>
</dbReference>
<sequence>MSLYRIILVDDEEEVRKGIIRKIDWSHLGFEVVGDAENGAEALEKIEQLEPEVVMTDIRMPFMDGLTLTERIRQKYPSMKVLIFSGFDDFEYAQQAIKLNVTEYILKPVNVEELSEILTRVKKNLDEEIRQRRDAALLRESYQKSLPILREVFLNDLVRGTSDAGQIEEKLKEYSVDILHAKKWLTALVHIEAESSERPDALQKELVPISVRQITEDHLKDYCRFTIFNSSAGITLIAAIDEDNSQTGLLDHLGDICKECRRVLDVTVTIALGHSCQELSEISLAYQSAVDALGYKTIVGTGQTIYINDVEPVGRGKLKFDNSDENDFITAVKFGPEEKIRETVRKLTGRMGDAKVHARQQQLYMLSLFNCVTRLMQQYDLTTREIFDTDKQYLDIPAAIGKPEEFEAWILEVSLRIHESLNRERDNTTKKVILEARRYIENHYQDPSLSVEMICRELHMSPAYFSTMFRKVTGQTYIAYLTEVRLQKAVELLNETDDKTYVIAQKVGYQEQNYFSYVFKKRFGISPTKYRGAQSS</sequence>
<evidence type="ECO:0000259" key="12">
    <source>
        <dbReference type="PROSITE" id="PS50110"/>
    </source>
</evidence>
<dbReference type="PANTHER" id="PTHR42713:SF3">
    <property type="entry name" value="TRANSCRIPTIONAL REGULATORY PROTEIN HPTR"/>
    <property type="match status" value="1"/>
</dbReference>
<keyword evidence="5" id="KW-0902">Two-component regulatory system</keyword>
<feature type="modified residue" description="4-aspartylphosphate" evidence="10">
    <location>
        <position position="57"/>
    </location>
</feature>
<dbReference type="CDD" id="cd17536">
    <property type="entry name" value="REC_YesN-like"/>
    <property type="match status" value="1"/>
</dbReference>
<evidence type="ECO:0000256" key="8">
    <source>
        <dbReference type="ARBA" id="ARBA00023163"/>
    </source>
</evidence>
<evidence type="ECO:0000256" key="2">
    <source>
        <dbReference type="ARBA" id="ARBA00018672"/>
    </source>
</evidence>
<gene>
    <name evidence="13" type="ORF">WMO41_01940</name>
</gene>
<dbReference type="SUPFAM" id="SSF52172">
    <property type="entry name" value="CheY-like"/>
    <property type="match status" value="1"/>
</dbReference>
<dbReference type="InterPro" id="IPR011006">
    <property type="entry name" value="CheY-like_superfamily"/>
</dbReference>
<evidence type="ECO:0000256" key="4">
    <source>
        <dbReference type="ARBA" id="ARBA00022553"/>
    </source>
</evidence>
<dbReference type="SMART" id="SM00448">
    <property type="entry name" value="REC"/>
    <property type="match status" value="1"/>
</dbReference>
<dbReference type="Gene3D" id="1.10.10.60">
    <property type="entry name" value="Homeodomain-like"/>
    <property type="match status" value="2"/>
</dbReference>
<keyword evidence="7" id="KW-0238">DNA-binding</keyword>
<evidence type="ECO:0000256" key="7">
    <source>
        <dbReference type="ARBA" id="ARBA00023125"/>
    </source>
</evidence>
<evidence type="ECO:0000256" key="3">
    <source>
        <dbReference type="ARBA" id="ARBA00022490"/>
    </source>
</evidence>
<feature type="domain" description="Response regulatory" evidence="12">
    <location>
        <begin position="5"/>
        <end position="122"/>
    </location>
</feature>
<organism evidence="13 14">
    <name type="scientific">Ventrimonas faecis</name>
    <dbReference type="NCBI Taxonomy" id="3133170"/>
    <lineage>
        <taxon>Bacteria</taxon>
        <taxon>Bacillati</taxon>
        <taxon>Bacillota</taxon>
        <taxon>Clostridia</taxon>
        <taxon>Lachnospirales</taxon>
        <taxon>Lachnospiraceae</taxon>
        <taxon>Ventrimonas</taxon>
    </lineage>
</organism>
<dbReference type="InterPro" id="IPR018060">
    <property type="entry name" value="HTH_AraC"/>
</dbReference>
<dbReference type="EMBL" id="JBBMFJ010000002">
    <property type="protein sequence ID" value="MEQ2561955.1"/>
    <property type="molecule type" value="Genomic_DNA"/>
</dbReference>
<dbReference type="RefSeq" id="WP_349228384.1">
    <property type="nucleotide sequence ID" value="NZ_JBBMFJ010000002.1"/>
</dbReference>
<dbReference type="Pfam" id="PF12833">
    <property type="entry name" value="HTH_18"/>
    <property type="match status" value="1"/>
</dbReference>
<evidence type="ECO:0000259" key="11">
    <source>
        <dbReference type="PROSITE" id="PS01124"/>
    </source>
</evidence>
<evidence type="ECO:0000256" key="1">
    <source>
        <dbReference type="ARBA" id="ARBA00004496"/>
    </source>
</evidence>
<dbReference type="SMART" id="SM00342">
    <property type="entry name" value="HTH_ARAC"/>
    <property type="match status" value="1"/>
</dbReference>
<evidence type="ECO:0000256" key="5">
    <source>
        <dbReference type="ARBA" id="ARBA00023012"/>
    </source>
</evidence>